<dbReference type="InterPro" id="IPR033916">
    <property type="entry name" value="ML_Npc2-like"/>
</dbReference>
<comment type="subcellular location">
    <subcellularLocation>
        <location evidence="1">Secreted</location>
    </subcellularLocation>
</comment>
<dbReference type="InterPro" id="IPR003172">
    <property type="entry name" value="ML_dom"/>
</dbReference>
<dbReference type="FunFam" id="2.60.40.770:FF:000001">
    <property type="entry name" value="NPC intracellular cholesterol transporter 2"/>
    <property type="match status" value="1"/>
</dbReference>
<dbReference type="Pfam" id="PF02221">
    <property type="entry name" value="E1_DerP2_DerF2"/>
    <property type="match status" value="1"/>
</dbReference>
<keyword evidence="6" id="KW-0812">Transmembrane</keyword>
<dbReference type="InterPro" id="IPR039670">
    <property type="entry name" value="NPC2-like"/>
</dbReference>
<dbReference type="InterPro" id="IPR014756">
    <property type="entry name" value="Ig_E-set"/>
</dbReference>
<evidence type="ECO:0000313" key="8">
    <source>
        <dbReference type="EMBL" id="KAH0548791.1"/>
    </source>
</evidence>
<feature type="transmembrane region" description="Helical" evidence="6">
    <location>
        <begin position="32"/>
        <end position="52"/>
    </location>
</feature>
<dbReference type="SUPFAM" id="SSF81296">
    <property type="entry name" value="E set domains"/>
    <property type="match status" value="1"/>
</dbReference>
<dbReference type="Proteomes" id="UP000826195">
    <property type="component" value="Unassembled WGS sequence"/>
</dbReference>
<keyword evidence="4" id="KW-0732">Signal</keyword>
<evidence type="ECO:0000256" key="4">
    <source>
        <dbReference type="ARBA" id="ARBA00022729"/>
    </source>
</evidence>
<dbReference type="GO" id="GO:0032934">
    <property type="term" value="F:sterol binding"/>
    <property type="evidence" value="ECO:0007669"/>
    <property type="project" value="InterPro"/>
</dbReference>
<comment type="caution">
    <text evidence="8">The sequence shown here is derived from an EMBL/GenBank/DDBJ whole genome shotgun (WGS) entry which is preliminary data.</text>
</comment>
<dbReference type="SMART" id="SM00737">
    <property type="entry name" value="ML"/>
    <property type="match status" value="1"/>
</dbReference>
<organism evidence="8 9">
    <name type="scientific">Cotesia glomerata</name>
    <name type="common">Lepidopteran parasitic wasp</name>
    <name type="synonym">Apanteles glomeratus</name>
    <dbReference type="NCBI Taxonomy" id="32391"/>
    <lineage>
        <taxon>Eukaryota</taxon>
        <taxon>Metazoa</taxon>
        <taxon>Ecdysozoa</taxon>
        <taxon>Arthropoda</taxon>
        <taxon>Hexapoda</taxon>
        <taxon>Insecta</taxon>
        <taxon>Pterygota</taxon>
        <taxon>Neoptera</taxon>
        <taxon>Endopterygota</taxon>
        <taxon>Hymenoptera</taxon>
        <taxon>Apocrita</taxon>
        <taxon>Ichneumonoidea</taxon>
        <taxon>Braconidae</taxon>
        <taxon>Microgastrinae</taxon>
        <taxon>Cotesia</taxon>
    </lineage>
</organism>
<evidence type="ECO:0000313" key="9">
    <source>
        <dbReference type="Proteomes" id="UP000826195"/>
    </source>
</evidence>
<gene>
    <name evidence="8" type="ORF">KQX54_002375</name>
</gene>
<evidence type="ECO:0000256" key="6">
    <source>
        <dbReference type="SAM" id="Phobius"/>
    </source>
</evidence>
<accession>A0AAV7I928</accession>
<dbReference type="GO" id="GO:0005576">
    <property type="term" value="C:extracellular region"/>
    <property type="evidence" value="ECO:0007669"/>
    <property type="project" value="UniProtKB-SubCell"/>
</dbReference>
<dbReference type="Gene3D" id="2.60.40.770">
    <property type="match status" value="1"/>
</dbReference>
<dbReference type="GO" id="GO:0032367">
    <property type="term" value="P:intracellular cholesterol transport"/>
    <property type="evidence" value="ECO:0007669"/>
    <property type="project" value="InterPro"/>
</dbReference>
<keyword evidence="9" id="KW-1185">Reference proteome</keyword>
<evidence type="ECO:0000256" key="5">
    <source>
        <dbReference type="ARBA" id="ARBA00023157"/>
    </source>
</evidence>
<dbReference type="PANTHER" id="PTHR11306">
    <property type="entry name" value="NIEMANN PICK TYPE C2 PROTEIN NPC2-RELATED"/>
    <property type="match status" value="1"/>
</dbReference>
<dbReference type="CDD" id="cd00916">
    <property type="entry name" value="Npc2_like"/>
    <property type="match status" value="1"/>
</dbReference>
<keyword evidence="6" id="KW-0472">Membrane</keyword>
<evidence type="ECO:0000259" key="7">
    <source>
        <dbReference type="SMART" id="SM00737"/>
    </source>
</evidence>
<dbReference type="AlphaFoldDB" id="A0AAV7I928"/>
<keyword evidence="5" id="KW-1015">Disulfide bond</keyword>
<dbReference type="PANTHER" id="PTHR11306:SF55">
    <property type="entry name" value="GEO08227P1-RELATED"/>
    <property type="match status" value="1"/>
</dbReference>
<comment type="similarity">
    <text evidence="2">Belongs to the NPC2 family.</text>
</comment>
<proteinExistence type="inferred from homology"/>
<feature type="domain" description="MD-2-related lipid-recognition" evidence="7">
    <location>
        <begin position="52"/>
        <end position="180"/>
    </location>
</feature>
<evidence type="ECO:0000256" key="2">
    <source>
        <dbReference type="ARBA" id="ARBA00006370"/>
    </source>
</evidence>
<evidence type="ECO:0000256" key="3">
    <source>
        <dbReference type="ARBA" id="ARBA00022525"/>
    </source>
</evidence>
<keyword evidence="6" id="KW-1133">Transmembrane helix</keyword>
<keyword evidence="3" id="KW-0964">Secreted</keyword>
<protein>
    <recommendedName>
        <fullName evidence="7">MD-2-related lipid-recognition domain-containing protein</fullName>
    </recommendedName>
</protein>
<name>A0AAV7I928_COTGL</name>
<sequence>MSKTRSLSLSSANISSHSLRSEPSRRQDIMKYYALFVLMGFVGFSVSEVIQFRNCEYPKETKLNCTVHEVRVNPCAEASQEKPCRLQRGKDASIAFDYTANFEGNTLESRAYWANQLIDLPFVGMETDACAKTVCPVQPGQKQTYDISIPIMKAFPAKTYDVKWRMWNTQNQECCFLFKIKLLKETE</sequence>
<reference evidence="8 9" key="1">
    <citation type="journal article" date="2021" name="J. Hered.">
        <title>A chromosome-level genome assembly of the parasitoid wasp, Cotesia glomerata (Hymenoptera: Braconidae).</title>
        <authorList>
            <person name="Pinto B.J."/>
            <person name="Weis J.J."/>
            <person name="Gamble T."/>
            <person name="Ode P.J."/>
            <person name="Paul R."/>
            <person name="Zaspel J.M."/>
        </authorList>
    </citation>
    <scope>NUCLEOTIDE SEQUENCE [LARGE SCALE GENOMIC DNA]</scope>
    <source>
        <strain evidence="8">CgM1</strain>
    </source>
</reference>
<dbReference type="EMBL" id="JAHXZJ010001864">
    <property type="protein sequence ID" value="KAH0548791.1"/>
    <property type="molecule type" value="Genomic_DNA"/>
</dbReference>
<evidence type="ECO:0000256" key="1">
    <source>
        <dbReference type="ARBA" id="ARBA00004613"/>
    </source>
</evidence>